<dbReference type="Gene3D" id="3.40.710.10">
    <property type="entry name" value="DD-peptidase/beta-lactamase superfamily"/>
    <property type="match status" value="1"/>
</dbReference>
<accession>A0A842JDH8</accession>
<dbReference type="InterPro" id="IPR000871">
    <property type="entry name" value="Beta-lactam_class-A"/>
</dbReference>
<proteinExistence type="predicted"/>
<gene>
    <name evidence="3" type="ORF">H7313_11880</name>
</gene>
<dbReference type="GO" id="GO:0030655">
    <property type="term" value="P:beta-lactam antibiotic catabolic process"/>
    <property type="evidence" value="ECO:0007669"/>
    <property type="project" value="InterPro"/>
</dbReference>
<dbReference type="SUPFAM" id="SSF56601">
    <property type="entry name" value="beta-lactamase/transpeptidase-like"/>
    <property type="match status" value="1"/>
</dbReference>
<feature type="region of interest" description="Disordered" evidence="1">
    <location>
        <begin position="52"/>
        <end position="73"/>
    </location>
</feature>
<evidence type="ECO:0000256" key="1">
    <source>
        <dbReference type="SAM" id="MobiDB-lite"/>
    </source>
</evidence>
<protein>
    <submittedName>
        <fullName evidence="3">Serine hydrolase</fullName>
    </submittedName>
</protein>
<evidence type="ECO:0000313" key="3">
    <source>
        <dbReference type="EMBL" id="MBC2890033.1"/>
    </source>
</evidence>
<dbReference type="GO" id="GO:0046677">
    <property type="term" value="P:response to antibiotic"/>
    <property type="evidence" value="ECO:0007669"/>
    <property type="project" value="InterPro"/>
</dbReference>
<reference evidence="3 4" key="1">
    <citation type="submission" date="2020-08" db="EMBL/GenBank/DDBJ databases">
        <authorList>
            <person name="Liu C."/>
            <person name="Sun Q."/>
        </authorList>
    </citation>
    <scope>NUCLEOTIDE SEQUENCE [LARGE SCALE GENOMIC DNA]</scope>
    <source>
        <strain evidence="3 4">N22</strain>
    </source>
</reference>
<feature type="compositionally biased region" description="Low complexity" evidence="1">
    <location>
        <begin position="59"/>
        <end position="73"/>
    </location>
</feature>
<name>A0A842JDH8_9ACTN</name>
<dbReference type="PANTHER" id="PTHR35333">
    <property type="entry name" value="BETA-LACTAMASE"/>
    <property type="match status" value="1"/>
</dbReference>
<dbReference type="RefSeq" id="WP_185905788.1">
    <property type="nucleotide sequence ID" value="NZ_JACMSE010000009.1"/>
</dbReference>
<feature type="domain" description="Beta-lactamase class A catalytic" evidence="2">
    <location>
        <begin position="134"/>
        <end position="339"/>
    </location>
</feature>
<dbReference type="EMBL" id="JACMSE010000009">
    <property type="protein sequence ID" value="MBC2890033.1"/>
    <property type="molecule type" value="Genomic_DNA"/>
</dbReference>
<dbReference type="GO" id="GO:0008800">
    <property type="term" value="F:beta-lactamase activity"/>
    <property type="evidence" value="ECO:0007669"/>
    <property type="project" value="InterPro"/>
</dbReference>
<dbReference type="InterPro" id="IPR012338">
    <property type="entry name" value="Beta-lactam/transpept-like"/>
</dbReference>
<dbReference type="PANTHER" id="PTHR35333:SF4">
    <property type="entry name" value="SLR0121 PROTEIN"/>
    <property type="match status" value="1"/>
</dbReference>
<evidence type="ECO:0000313" key="4">
    <source>
        <dbReference type="Proteomes" id="UP000587396"/>
    </source>
</evidence>
<sequence length="373" mass="39172">MAIDVSAGLRRLRRRVRHLPGWSKVAVPVLCGVVAFFGIATALGATADRLEEPTPSLGTAVDDAAPAADAEASAAPTPSAEAAVVAPSALDAASGSGDVNLFDASGSQRTVDASEVPGVAAALDAFREAGYEAGFVVYDFATQRGLGCNADFECFSASTIKAPFVTYVAQALVDEGRAALTDEVFEDIVMDGTGIMATDDASTYDLQTVLTNTIVYSDNTGYALLRDDYGAGFDEWAAATGVDAAAWGGEWYPYYTPRDLAKLWLGVGKYLRSGSGQAALCEELFAQTGTSFIRRTLGADHQVLAKAGYEIDTPWYAMGALNDAGIVKPASGDYLLAVMSDADYDDEYFTDNEPLITSLIAALDEAHDRLLAA</sequence>
<dbReference type="Proteomes" id="UP000587396">
    <property type="component" value="Unassembled WGS sequence"/>
</dbReference>
<keyword evidence="4" id="KW-1185">Reference proteome</keyword>
<comment type="caution">
    <text evidence="3">The sequence shown here is derived from an EMBL/GenBank/DDBJ whole genome shotgun (WGS) entry which is preliminary data.</text>
</comment>
<dbReference type="Pfam" id="PF13354">
    <property type="entry name" value="Beta-lactamase2"/>
    <property type="match status" value="1"/>
</dbReference>
<organism evidence="3 4">
    <name type="scientific">Gordonibacter massiliensis</name>
    <name type="common">ex Traore et al. 2017</name>
    <dbReference type="NCBI Taxonomy" id="1841863"/>
    <lineage>
        <taxon>Bacteria</taxon>
        <taxon>Bacillati</taxon>
        <taxon>Actinomycetota</taxon>
        <taxon>Coriobacteriia</taxon>
        <taxon>Eggerthellales</taxon>
        <taxon>Eggerthellaceae</taxon>
        <taxon>Gordonibacter</taxon>
    </lineage>
</organism>
<evidence type="ECO:0000259" key="2">
    <source>
        <dbReference type="Pfam" id="PF13354"/>
    </source>
</evidence>
<dbReference type="InterPro" id="IPR045155">
    <property type="entry name" value="Beta-lactam_cat"/>
</dbReference>
<keyword evidence="3" id="KW-0378">Hydrolase</keyword>
<dbReference type="AlphaFoldDB" id="A0A842JDH8"/>